<evidence type="ECO:0000313" key="2">
    <source>
        <dbReference type="Proteomes" id="UP001398420"/>
    </source>
</evidence>
<dbReference type="Proteomes" id="UP001398420">
    <property type="component" value="Unassembled WGS sequence"/>
</dbReference>
<dbReference type="EMBL" id="JBCEWA010000004">
    <property type="protein sequence ID" value="MEL5988085.1"/>
    <property type="molecule type" value="Genomic_DNA"/>
</dbReference>
<gene>
    <name evidence="1" type="ORF">AAF454_06605</name>
</gene>
<evidence type="ECO:0008006" key="3">
    <source>
        <dbReference type="Google" id="ProtNLM"/>
    </source>
</evidence>
<name>A0ABU9LJ87_9BACL</name>
<sequence>MKKTFLWIGLILFILSIGLNATLLYDQKRLGDLAAREEILTATVFELQRLGYDEKEIQSITTEHDDFLLKGKAPEPYDYIVYVETTDAPNEVKVFTWADTKHSKVILEK</sequence>
<organism evidence="1 2">
    <name type="scientific">Kurthia gibsonii</name>
    <dbReference type="NCBI Taxonomy" id="33946"/>
    <lineage>
        <taxon>Bacteria</taxon>
        <taxon>Bacillati</taxon>
        <taxon>Bacillota</taxon>
        <taxon>Bacilli</taxon>
        <taxon>Bacillales</taxon>
        <taxon>Caryophanaceae</taxon>
        <taxon>Kurthia</taxon>
    </lineage>
</organism>
<protein>
    <recommendedName>
        <fullName evidence="3">DUF3139 domain-containing protein</fullName>
    </recommendedName>
</protein>
<dbReference type="GeneID" id="97820771"/>
<accession>A0ABU9LJ87</accession>
<evidence type="ECO:0000313" key="1">
    <source>
        <dbReference type="EMBL" id="MEL5988085.1"/>
    </source>
</evidence>
<reference evidence="1 2" key="1">
    <citation type="submission" date="2024-04" db="EMBL/GenBank/DDBJ databases">
        <authorList>
            <person name="Wu Y.S."/>
            <person name="Zhang L."/>
        </authorList>
    </citation>
    <scope>NUCLEOTIDE SEQUENCE [LARGE SCALE GENOMIC DNA]</scope>
    <source>
        <strain evidence="1 2">KG-01</strain>
    </source>
</reference>
<dbReference type="RefSeq" id="WP_068453630.1">
    <property type="nucleotide sequence ID" value="NZ_BJOB01000008.1"/>
</dbReference>
<proteinExistence type="predicted"/>
<comment type="caution">
    <text evidence="1">The sequence shown here is derived from an EMBL/GenBank/DDBJ whole genome shotgun (WGS) entry which is preliminary data.</text>
</comment>
<keyword evidence="2" id="KW-1185">Reference proteome</keyword>